<evidence type="ECO:0000256" key="1">
    <source>
        <dbReference type="SAM" id="MobiDB-lite"/>
    </source>
</evidence>
<comment type="caution">
    <text evidence="2">The sequence shown here is derived from an EMBL/GenBank/DDBJ whole genome shotgun (WGS) entry which is preliminary data.</text>
</comment>
<accession>A0A1D3CVE2</accession>
<feature type="region of interest" description="Disordered" evidence="1">
    <location>
        <begin position="79"/>
        <end position="110"/>
    </location>
</feature>
<evidence type="ECO:0000313" key="2">
    <source>
        <dbReference type="EMBL" id="OEH75176.1"/>
    </source>
</evidence>
<gene>
    <name evidence="2" type="ORF">cyc_02553</name>
</gene>
<feature type="compositionally biased region" description="Low complexity" evidence="1">
    <location>
        <begin position="79"/>
        <end position="89"/>
    </location>
</feature>
<sequence>MDDPGGRCTRGTSASHDKLCSSSPQEHAENGRQFGALDLFRSSHAHVLHRLLKSISEGRVTVQDLRRAVIAKRRKLAASAPPSSGVPAARGLENNEQPVESTESDPPEGLLREAGSCVELRCMRWACMSGEGLSSALDCALRGCCFSSYSLQSMSLLPKLSVWLFCASLEPYCMRHAVSGGPLLYSGVSPAVELAEALLGSEEDLSGKAPLGGSSSDTRHRAEQIHNAYDVEYDEKEIFAAFRRLALSPSSVVHLSFWAASRLLLSLPLSEALQMRTFLLLLQTAAPCLLQRPLSSGRGAASSSSSGAERRGDDLWEERECERAAAAQKIVAAVAIPFMLWWASLVREEQKQAEGAGGTAVSSPTSLAAPEGPLELGDSAKLCALLLPPWISEDGVSGSAAFPMGRASPLCLESEQAADALFELASLLDVPKALYLRVAFLGGSSPPGVCRRGLQSKDCADSADCCTRRVESQGRHPLSAAPCIHVDSGAAAAWLSWVLERSMADTIENGAPRELVKRRG</sequence>
<feature type="region of interest" description="Disordered" evidence="1">
    <location>
        <begin position="1"/>
        <end position="28"/>
    </location>
</feature>
<evidence type="ECO:0000313" key="3">
    <source>
        <dbReference type="Proteomes" id="UP000095192"/>
    </source>
</evidence>
<feature type="region of interest" description="Disordered" evidence="1">
    <location>
        <begin position="295"/>
        <end position="315"/>
    </location>
</feature>
<feature type="compositionally biased region" description="Low complexity" evidence="1">
    <location>
        <begin position="295"/>
        <end position="307"/>
    </location>
</feature>
<keyword evidence="3" id="KW-1185">Reference proteome</keyword>
<organism evidence="2 3">
    <name type="scientific">Cyclospora cayetanensis</name>
    <dbReference type="NCBI Taxonomy" id="88456"/>
    <lineage>
        <taxon>Eukaryota</taxon>
        <taxon>Sar</taxon>
        <taxon>Alveolata</taxon>
        <taxon>Apicomplexa</taxon>
        <taxon>Conoidasida</taxon>
        <taxon>Coccidia</taxon>
        <taxon>Eucoccidiorida</taxon>
        <taxon>Eimeriorina</taxon>
        <taxon>Eimeriidae</taxon>
        <taxon>Cyclospora</taxon>
    </lineage>
</organism>
<reference evidence="2 3" key="1">
    <citation type="journal article" date="2016" name="BMC Genomics">
        <title>Comparative genomics reveals Cyclospora cayetanensis possesses coccidia-like metabolism and invasion components but unique surface antigens.</title>
        <authorList>
            <person name="Liu S."/>
            <person name="Wang L."/>
            <person name="Zheng H."/>
            <person name="Xu Z."/>
            <person name="Roellig D.M."/>
            <person name="Li N."/>
            <person name="Frace M.A."/>
            <person name="Tang K."/>
            <person name="Arrowood M.J."/>
            <person name="Moss D.M."/>
            <person name="Zhang L."/>
            <person name="Feng Y."/>
            <person name="Xiao L."/>
        </authorList>
    </citation>
    <scope>NUCLEOTIDE SEQUENCE [LARGE SCALE GENOMIC DNA]</scope>
    <source>
        <strain evidence="2 3">CHN_HEN01</strain>
    </source>
</reference>
<protein>
    <submittedName>
        <fullName evidence="2">Uncharacterized protein</fullName>
    </submittedName>
</protein>
<dbReference type="EMBL" id="JROU02001807">
    <property type="protein sequence ID" value="OEH75176.1"/>
    <property type="molecule type" value="Genomic_DNA"/>
</dbReference>
<dbReference type="AlphaFoldDB" id="A0A1D3CVE2"/>
<dbReference type="VEuPathDB" id="ToxoDB:cyc_02553"/>
<dbReference type="InParanoid" id="A0A1D3CVE2"/>
<proteinExistence type="predicted"/>
<name>A0A1D3CVE2_9EIME</name>
<dbReference type="Proteomes" id="UP000095192">
    <property type="component" value="Unassembled WGS sequence"/>
</dbReference>
<feature type="compositionally biased region" description="Polar residues" evidence="1">
    <location>
        <begin position="10"/>
        <end position="25"/>
    </location>
</feature>